<evidence type="ECO:0000313" key="3">
    <source>
        <dbReference type="EMBL" id="MFB9327311.1"/>
    </source>
</evidence>
<dbReference type="Proteomes" id="UP001589747">
    <property type="component" value="Unassembled WGS sequence"/>
</dbReference>
<reference evidence="3 4" key="1">
    <citation type="submission" date="2024-09" db="EMBL/GenBank/DDBJ databases">
        <authorList>
            <person name="Sun Q."/>
            <person name="Mori K."/>
        </authorList>
    </citation>
    <scope>NUCLEOTIDE SEQUENCE [LARGE SCALE GENOMIC DNA]</scope>
    <source>
        <strain evidence="3 4">TISTR 2452</strain>
    </source>
</reference>
<sequence length="169" mass="18118">MIHIWFQASIAIAFVVLVAGVLLWLRSADRKLGRLVESAKAIERSAAEITVKAGAVADPAAEAIRAVHRQIDGAAKLFEAARVIGDSADQAAAAVRNLTGVFTAHAASQVERGGGKYKHQIKEALDWAEVGYAAWQFVQSKRNEERSSACYPGDLGHDTKEPKPEAATL</sequence>
<accession>A0ABV5KRS2</accession>
<comment type="caution">
    <text evidence="3">The sequence shown here is derived from an EMBL/GenBank/DDBJ whole genome shotgun (WGS) entry which is preliminary data.</text>
</comment>
<evidence type="ECO:0000313" key="4">
    <source>
        <dbReference type="Proteomes" id="UP001589747"/>
    </source>
</evidence>
<evidence type="ECO:0000256" key="1">
    <source>
        <dbReference type="SAM" id="MobiDB-lite"/>
    </source>
</evidence>
<feature type="region of interest" description="Disordered" evidence="1">
    <location>
        <begin position="142"/>
        <end position="169"/>
    </location>
</feature>
<gene>
    <name evidence="3" type="ORF">ACFFSY_15395</name>
</gene>
<feature type="compositionally biased region" description="Basic and acidic residues" evidence="1">
    <location>
        <begin position="155"/>
        <end position="169"/>
    </location>
</feature>
<evidence type="ECO:0000256" key="2">
    <source>
        <dbReference type="SAM" id="Phobius"/>
    </source>
</evidence>
<keyword evidence="4" id="KW-1185">Reference proteome</keyword>
<protein>
    <submittedName>
        <fullName evidence="3">DUF948 domain-containing protein</fullName>
    </submittedName>
</protein>
<proteinExistence type="predicted"/>
<dbReference type="RefSeq" id="WP_377495467.1">
    <property type="nucleotide sequence ID" value="NZ_JBHMDO010000024.1"/>
</dbReference>
<name>A0ABV5KRS2_9BACL</name>
<dbReference type="EMBL" id="JBHMDO010000024">
    <property type="protein sequence ID" value="MFB9327311.1"/>
    <property type="molecule type" value="Genomic_DNA"/>
</dbReference>
<feature type="transmembrane region" description="Helical" evidence="2">
    <location>
        <begin position="6"/>
        <end position="25"/>
    </location>
</feature>
<keyword evidence="2" id="KW-0472">Membrane</keyword>
<keyword evidence="2" id="KW-1133">Transmembrane helix</keyword>
<keyword evidence="2" id="KW-0812">Transmembrane</keyword>
<organism evidence="3 4">
    <name type="scientific">Paenibacillus aurantiacus</name>
    <dbReference type="NCBI Taxonomy" id="1936118"/>
    <lineage>
        <taxon>Bacteria</taxon>
        <taxon>Bacillati</taxon>
        <taxon>Bacillota</taxon>
        <taxon>Bacilli</taxon>
        <taxon>Bacillales</taxon>
        <taxon>Paenibacillaceae</taxon>
        <taxon>Paenibacillus</taxon>
    </lineage>
</organism>